<name>A0ACC2P2Y8_9HYME</name>
<proteinExistence type="predicted"/>
<organism evidence="1 2">
    <name type="scientific">Eretmocerus hayati</name>
    <dbReference type="NCBI Taxonomy" id="131215"/>
    <lineage>
        <taxon>Eukaryota</taxon>
        <taxon>Metazoa</taxon>
        <taxon>Ecdysozoa</taxon>
        <taxon>Arthropoda</taxon>
        <taxon>Hexapoda</taxon>
        <taxon>Insecta</taxon>
        <taxon>Pterygota</taxon>
        <taxon>Neoptera</taxon>
        <taxon>Endopterygota</taxon>
        <taxon>Hymenoptera</taxon>
        <taxon>Apocrita</taxon>
        <taxon>Proctotrupomorpha</taxon>
        <taxon>Chalcidoidea</taxon>
        <taxon>Aphelinidae</taxon>
        <taxon>Aphelininae</taxon>
        <taxon>Eretmocerus</taxon>
    </lineage>
</organism>
<accession>A0ACC2P2Y8</accession>
<reference evidence="1" key="1">
    <citation type="submission" date="2023-04" db="EMBL/GenBank/DDBJ databases">
        <title>A chromosome-level genome assembly of the parasitoid wasp Eretmocerus hayati.</title>
        <authorList>
            <person name="Zhong Y."/>
            <person name="Liu S."/>
            <person name="Liu Y."/>
        </authorList>
    </citation>
    <scope>NUCLEOTIDE SEQUENCE</scope>
    <source>
        <strain evidence="1">ZJU_SS_LIU_2023</strain>
    </source>
</reference>
<sequence length="458" mass="51581">MSELLIIQVINSNLSAPHYSLRSIHLLVRIEKMEQSHPEPSNSEIDGVRANGNSPENQDEPSHPGPSNSRNDGVHADGPSAENHNEPSPQGQVIVDENDGANRNGLLASGNNENHDEAVVQNPNNDRQNRALNAIQNNTNDPNQAAEGAVNRRPKPAKLTGLRKYMENVTAGKKILDSYKTNGRLKHTTRSELVRLIGKREEDRAFKNIKAGEKLKKWDISNDRLDIYAKEIEYEFDGEYAATYFVAPEKVNGEYVKGSGKLTAHFGYKKGELKKKGHLKEDNLPTPRVIQVTATLEMKLAWLELNYEPEETLLEYFSDTEPYRRQLLIMNKIGVHEYLKKILGLRVTELAKKLIYNLFTDETDCTVSYLLALIIEPKRSGRKRKSKDNNSEQVAPVKRLSLLERRDSFIHVISTITDLESSINDLKKDLSAKKLSFQPTLVVIGPSPQCTILQSNSE</sequence>
<protein>
    <submittedName>
        <fullName evidence="1">Uncharacterized protein</fullName>
    </submittedName>
</protein>
<keyword evidence="2" id="KW-1185">Reference proteome</keyword>
<evidence type="ECO:0000313" key="1">
    <source>
        <dbReference type="EMBL" id="KAJ8677416.1"/>
    </source>
</evidence>
<gene>
    <name evidence="1" type="ORF">QAD02_013203</name>
</gene>
<comment type="caution">
    <text evidence="1">The sequence shown here is derived from an EMBL/GenBank/DDBJ whole genome shotgun (WGS) entry which is preliminary data.</text>
</comment>
<evidence type="ECO:0000313" key="2">
    <source>
        <dbReference type="Proteomes" id="UP001239111"/>
    </source>
</evidence>
<dbReference type="Proteomes" id="UP001239111">
    <property type="component" value="Chromosome 2"/>
</dbReference>
<dbReference type="EMBL" id="CM056742">
    <property type="protein sequence ID" value="KAJ8677416.1"/>
    <property type="molecule type" value="Genomic_DNA"/>
</dbReference>